<comment type="caution">
    <text evidence="2">The sequence shown here is derived from an EMBL/GenBank/DDBJ whole genome shotgun (WGS) entry which is preliminary data.</text>
</comment>
<keyword evidence="1" id="KW-0732">Signal</keyword>
<dbReference type="AlphaFoldDB" id="A0A0A2MJU5"/>
<evidence type="ECO:0008006" key="4">
    <source>
        <dbReference type="Google" id="ProtNLM"/>
    </source>
</evidence>
<proteinExistence type="predicted"/>
<dbReference type="Proteomes" id="UP000030111">
    <property type="component" value="Unassembled WGS sequence"/>
</dbReference>
<keyword evidence="3" id="KW-1185">Reference proteome</keyword>
<dbReference type="RefSeq" id="WP_026993051.1">
    <property type="nucleotide sequence ID" value="NZ_JRLY01000007.1"/>
</dbReference>
<feature type="chain" id="PRO_5002003487" description="Secretion system C-terminal sorting domain-containing protein" evidence="1">
    <location>
        <begin position="23"/>
        <end position="842"/>
    </location>
</feature>
<dbReference type="OrthoDB" id="9805017at2"/>
<organism evidence="2 3">
    <name type="scientific">Flavobacterium subsaxonicum WB 4.1-42 = DSM 21790</name>
    <dbReference type="NCBI Taxonomy" id="1121898"/>
    <lineage>
        <taxon>Bacteria</taxon>
        <taxon>Pseudomonadati</taxon>
        <taxon>Bacteroidota</taxon>
        <taxon>Flavobacteriia</taxon>
        <taxon>Flavobacteriales</taxon>
        <taxon>Flavobacteriaceae</taxon>
        <taxon>Flavobacterium</taxon>
    </lineage>
</organism>
<dbReference type="STRING" id="1121898.GCA_000422725_02728"/>
<evidence type="ECO:0000256" key="1">
    <source>
        <dbReference type="SAM" id="SignalP"/>
    </source>
</evidence>
<evidence type="ECO:0000313" key="3">
    <source>
        <dbReference type="Proteomes" id="UP000030111"/>
    </source>
</evidence>
<protein>
    <recommendedName>
        <fullName evidence="4">Secretion system C-terminal sorting domain-containing protein</fullName>
    </recommendedName>
</protein>
<dbReference type="Gene3D" id="2.80.10.50">
    <property type="match status" value="7"/>
</dbReference>
<reference evidence="2 3" key="1">
    <citation type="submission" date="2013-09" db="EMBL/GenBank/DDBJ databases">
        <authorList>
            <person name="Zeng Z."/>
            <person name="Chen C."/>
        </authorList>
    </citation>
    <scope>NUCLEOTIDE SEQUENCE [LARGE SCALE GENOMIC DNA]</scope>
    <source>
        <strain evidence="2 3">WB 4.1-42</strain>
    </source>
</reference>
<dbReference type="eggNOG" id="COG3386">
    <property type="taxonomic scope" value="Bacteria"/>
</dbReference>
<accession>A0A0A2MJU5</accession>
<dbReference type="InterPro" id="IPR013431">
    <property type="entry name" value="Delta_60_rpt"/>
</dbReference>
<name>A0A0A2MJU5_9FLAO</name>
<feature type="signal peptide" evidence="1">
    <location>
        <begin position="1"/>
        <end position="22"/>
    </location>
</feature>
<sequence>MKCTITTLLTAVILMFSLIATAQDGSVDATFNPTDSGSFNGVSTGIGAMALQPDGKLIVTAGSEVYLGAFNVIIKRINADESVDLSFNSGVGVNGSIASLVLLPEGKILIAGSFTTYNNIPCGRIARLNSDGSLDTTFNQGGLGANEFINATAVSPDGKIIIAGYFTQYNGLPYITIARLNSDGTADTTFNPGTAAGSGNPLLDVAVQADGKIVTVGNFISFGGFTTKGLVRLNQDGSVDTGFVHNYPGTGLYKVVVQNDGKIVVVGFSGTESEPADQIYRYHANGNQDTSFVLTNNLSINSITELKLQPDNKILLSVNNNSNESNTVIRLNENGSSDTSYAISYINGDVFCIELTPQGSIFLAGSFNAYNGIADNNLMLLNPDGSKDNSFDTGASALTGADGLVYRVVKQNDDKLIIVGDFYTYNGVSRRGIVRLLEDGAIDTGFNPGSGVNGRIEQIKLTQDGKIVIAGNFTSYNNVPVNNMARINADGSLDVSFTAAVFENIYYPQYSISALNVLPDGSILVGGPFLSYGGVPCGKMVKLTNTGALDGTFNSDFFTGSSDKLISEIVVLPNENRILVAGSNSSVALQNTIVKIDYNGIVDASFTPITSQWVRDIQKVSLQADGKILVFGLYLNESETFNTRFMRFNANGTPDIVIYSESIFESPFLDCILAQPDGKILVSGGFGPDFAPLPGIRIIRLNNDGSPDETFDTGTSTYSYIGDMVLQGDKVVIVGSFVNFDGVGRNRIARLFSSGALSINAQLAAPKNNLAVYTQDNVLNIQSSQKVIASISVFDLQGRLVASQNNVKSSFTGIKNISAAAKILIVKVQYADNTSQTKKIYY</sequence>
<dbReference type="EMBL" id="JRLY01000007">
    <property type="protein sequence ID" value="KGO92917.1"/>
    <property type="molecule type" value="Genomic_DNA"/>
</dbReference>
<evidence type="ECO:0000313" key="2">
    <source>
        <dbReference type="EMBL" id="KGO92917.1"/>
    </source>
</evidence>
<dbReference type="SUPFAM" id="SSF82171">
    <property type="entry name" value="DPP6 N-terminal domain-like"/>
    <property type="match status" value="1"/>
</dbReference>
<dbReference type="Pfam" id="PF17164">
    <property type="entry name" value="DUF5122"/>
    <property type="match status" value="13"/>
</dbReference>
<dbReference type="SUPFAM" id="SSF101898">
    <property type="entry name" value="NHL repeat"/>
    <property type="match status" value="1"/>
</dbReference>
<gene>
    <name evidence="2" type="ORF">Q766_09790</name>
</gene>
<dbReference type="NCBIfam" id="TIGR02608">
    <property type="entry name" value="delta_60_rpt"/>
    <property type="match status" value="12"/>
</dbReference>